<feature type="transmembrane region" description="Helical" evidence="7">
    <location>
        <begin position="304"/>
        <end position="326"/>
    </location>
</feature>
<comment type="similarity">
    <text evidence="7">Belongs to the TRAP transporter large permease family.</text>
</comment>
<keyword evidence="2" id="KW-1003">Cell membrane</keyword>
<dbReference type="PIRSF" id="PIRSF006066">
    <property type="entry name" value="HI0050"/>
    <property type="match status" value="1"/>
</dbReference>
<feature type="transmembrane region" description="Helical" evidence="7">
    <location>
        <begin position="358"/>
        <end position="384"/>
    </location>
</feature>
<keyword evidence="4 7" id="KW-0812">Transmembrane</keyword>
<comment type="subcellular location">
    <subcellularLocation>
        <location evidence="1 7">Cell inner membrane</location>
        <topology evidence="1 7">Multi-pass membrane protein</topology>
    </subcellularLocation>
</comment>
<keyword evidence="3 7" id="KW-0997">Cell inner membrane</keyword>
<dbReference type="InterPro" id="IPR004681">
    <property type="entry name" value="TRAP_DctM"/>
</dbReference>
<evidence type="ECO:0000313" key="9">
    <source>
        <dbReference type="EMBL" id="PWL18330.1"/>
    </source>
</evidence>
<dbReference type="GO" id="GO:0022857">
    <property type="term" value="F:transmembrane transporter activity"/>
    <property type="evidence" value="ECO:0007669"/>
    <property type="project" value="UniProtKB-UniRule"/>
</dbReference>
<dbReference type="RefSeq" id="WP_109705231.1">
    <property type="nucleotide sequence ID" value="NZ_QGDB01000002.1"/>
</dbReference>
<feature type="transmembrane region" description="Helical" evidence="7">
    <location>
        <begin position="396"/>
        <end position="416"/>
    </location>
</feature>
<feature type="transmembrane region" description="Helical" evidence="7">
    <location>
        <begin position="271"/>
        <end position="292"/>
    </location>
</feature>
<evidence type="ECO:0000256" key="6">
    <source>
        <dbReference type="ARBA" id="ARBA00023136"/>
    </source>
</evidence>
<dbReference type="PANTHER" id="PTHR33362">
    <property type="entry name" value="SIALIC ACID TRAP TRANSPORTER PERMEASE PROTEIN SIAT-RELATED"/>
    <property type="match status" value="1"/>
</dbReference>
<feature type="domain" description="TRAP C4-dicarboxylate transport system permease DctM subunit" evidence="8">
    <location>
        <begin position="8"/>
        <end position="416"/>
    </location>
</feature>
<evidence type="ECO:0000256" key="4">
    <source>
        <dbReference type="ARBA" id="ARBA00022692"/>
    </source>
</evidence>
<dbReference type="GO" id="GO:0005886">
    <property type="term" value="C:plasma membrane"/>
    <property type="evidence" value="ECO:0007669"/>
    <property type="project" value="UniProtKB-SubCell"/>
</dbReference>
<comment type="caution">
    <text evidence="9">The sequence shown here is derived from an EMBL/GenBank/DDBJ whole genome shotgun (WGS) entry which is preliminary data.</text>
</comment>
<evidence type="ECO:0000256" key="2">
    <source>
        <dbReference type="ARBA" id="ARBA00022475"/>
    </source>
</evidence>
<keyword evidence="6 7" id="KW-0472">Membrane</keyword>
<evidence type="ECO:0000256" key="5">
    <source>
        <dbReference type="ARBA" id="ARBA00022989"/>
    </source>
</evidence>
<comment type="function">
    <text evidence="7">Part of the tripartite ATP-independent periplasmic (TRAP) transport system.</text>
</comment>
<feature type="transmembrane region" description="Helical" evidence="7">
    <location>
        <begin position="240"/>
        <end position="259"/>
    </location>
</feature>
<feature type="transmembrane region" description="Helical" evidence="7">
    <location>
        <begin position="333"/>
        <end position="352"/>
    </location>
</feature>
<dbReference type="AlphaFoldDB" id="A0A316JST7"/>
<evidence type="ECO:0000256" key="7">
    <source>
        <dbReference type="RuleBase" id="RU369079"/>
    </source>
</evidence>
<evidence type="ECO:0000256" key="3">
    <source>
        <dbReference type="ARBA" id="ARBA00022519"/>
    </source>
</evidence>
<gene>
    <name evidence="9" type="ORF">DKP76_04295</name>
</gene>
<feature type="transmembrane region" description="Helical" evidence="7">
    <location>
        <begin position="212"/>
        <end position="234"/>
    </location>
</feature>
<dbReference type="InterPro" id="IPR010656">
    <property type="entry name" value="DctM"/>
</dbReference>
<sequence>MTIALLILLIVGLIAIGLPIAFALLAACLVYFTVTPALDIIVVQRMVTALASFPLLAVPFFVLTGTIMARGGIAERLIGFADVLVGHLRGGLAQVNVMNSVLIGGMSGSASADAAIDSKVLVPIMRRKGYSNGFASALTATSSVFSPILPPSISLVIYGVLADVSIGDLFIAGLGVAAVMLVVMMVTVHIMSIRNGYAPSRRRASLVEIGAAAKHSFFALMMPVLLLVGLRAGVFTPTELAAVSVVYSLFIAMFVYREISWGSLMPILREASLTTAMIMLIIAASGAFGLVVSYEQIPRQMKAVLDAASVSPIIFMLMVAGALLILGMVLESLSLMIILIPVLAPIGEALGIPAVQLGLMLVLVFTIGGITPPVGTISFTVCAITGCRLGEFTRAFLPFLVGLILVTLAVILFPALTTYLPAVLRH</sequence>
<feature type="transmembrane region" description="Helical" evidence="7">
    <location>
        <begin position="46"/>
        <end position="69"/>
    </location>
</feature>
<organism evidence="9 10">
    <name type="scientific">Falsochrobactrum shanghaiense</name>
    <dbReference type="NCBI Taxonomy" id="2201899"/>
    <lineage>
        <taxon>Bacteria</taxon>
        <taxon>Pseudomonadati</taxon>
        <taxon>Pseudomonadota</taxon>
        <taxon>Alphaproteobacteria</taxon>
        <taxon>Hyphomicrobiales</taxon>
        <taxon>Brucellaceae</taxon>
        <taxon>Falsochrobactrum</taxon>
    </lineage>
</organism>
<dbReference type="Proteomes" id="UP000245865">
    <property type="component" value="Unassembled WGS sequence"/>
</dbReference>
<evidence type="ECO:0000313" key="10">
    <source>
        <dbReference type="Proteomes" id="UP000245865"/>
    </source>
</evidence>
<dbReference type="NCBIfam" id="TIGR00786">
    <property type="entry name" value="dctM"/>
    <property type="match status" value="1"/>
</dbReference>
<comment type="subunit">
    <text evidence="7">The complex comprises the extracytoplasmic solute receptor protein and the two transmembrane proteins.</text>
</comment>
<evidence type="ECO:0000256" key="1">
    <source>
        <dbReference type="ARBA" id="ARBA00004429"/>
    </source>
</evidence>
<reference evidence="9 10" key="1">
    <citation type="submission" date="2018-05" db="EMBL/GenBank/DDBJ databases">
        <title>Comparative genomic sequence analysis between strain HN4 and CCM 8460T (Falsochrobactrum ovis) will provide more evidence to prove that HN4 is a new species of Falsochrobactrum.</title>
        <authorList>
            <person name="Lyu W."/>
            <person name="Sun L."/>
            <person name="Yao L."/>
        </authorList>
    </citation>
    <scope>NUCLEOTIDE SEQUENCE [LARGE SCALE GENOMIC DNA]</scope>
    <source>
        <strain evidence="9 10">HN4</strain>
    </source>
</reference>
<keyword evidence="7" id="KW-0813">Transport</keyword>
<dbReference type="OrthoDB" id="9790209at2"/>
<evidence type="ECO:0000259" key="8">
    <source>
        <dbReference type="Pfam" id="PF06808"/>
    </source>
</evidence>
<proteinExistence type="inferred from homology"/>
<accession>A0A316JST7</accession>
<feature type="transmembrane region" description="Helical" evidence="7">
    <location>
        <begin position="169"/>
        <end position="191"/>
    </location>
</feature>
<dbReference type="EMBL" id="QGDB01000002">
    <property type="protein sequence ID" value="PWL18330.1"/>
    <property type="molecule type" value="Genomic_DNA"/>
</dbReference>
<feature type="transmembrane region" description="Helical" evidence="7">
    <location>
        <begin position="129"/>
        <end position="149"/>
    </location>
</feature>
<keyword evidence="5 7" id="KW-1133">Transmembrane helix</keyword>
<name>A0A316JST7_9HYPH</name>
<feature type="transmembrane region" description="Helical" evidence="7">
    <location>
        <begin position="7"/>
        <end position="34"/>
    </location>
</feature>
<protein>
    <recommendedName>
        <fullName evidence="7">TRAP transporter large permease protein</fullName>
    </recommendedName>
</protein>
<keyword evidence="10" id="KW-1185">Reference proteome</keyword>
<dbReference type="Pfam" id="PF06808">
    <property type="entry name" value="DctM"/>
    <property type="match status" value="1"/>
</dbReference>